<evidence type="ECO:0000256" key="1">
    <source>
        <dbReference type="ARBA" id="ARBA00002778"/>
    </source>
</evidence>
<evidence type="ECO:0000256" key="12">
    <source>
        <dbReference type="RuleBase" id="RU368004"/>
    </source>
</evidence>
<dbReference type="GO" id="GO:0030488">
    <property type="term" value="P:tRNA methylation"/>
    <property type="evidence" value="ECO:0007669"/>
    <property type="project" value="UniProtKB-UniRule"/>
</dbReference>
<evidence type="ECO:0000256" key="8">
    <source>
        <dbReference type="ARBA" id="ARBA00022679"/>
    </source>
</evidence>
<comment type="similarity">
    <text evidence="3 12">Belongs to the TRM44 family.</text>
</comment>
<gene>
    <name evidence="14" type="ORF">QCA50_002041</name>
</gene>
<comment type="subcellular location">
    <subcellularLocation>
        <location evidence="2 12">Cytoplasm</location>
    </subcellularLocation>
</comment>
<dbReference type="EMBL" id="JASBNA010000002">
    <property type="protein sequence ID" value="KAK7694853.1"/>
    <property type="molecule type" value="Genomic_DNA"/>
</dbReference>
<evidence type="ECO:0000256" key="5">
    <source>
        <dbReference type="ARBA" id="ARBA00017788"/>
    </source>
</evidence>
<comment type="catalytic activity">
    <reaction evidence="11 12">
        <text>uridine(44) in tRNA(Ser) + S-adenosyl-L-methionine = 2'-O-methyluridine(44) in tRNA(Ser) + S-adenosyl-L-homocysteine + H(+)</text>
        <dbReference type="Rhea" id="RHEA:43100"/>
        <dbReference type="Rhea" id="RHEA-COMP:10339"/>
        <dbReference type="Rhea" id="RHEA-COMP:10340"/>
        <dbReference type="ChEBI" id="CHEBI:15378"/>
        <dbReference type="ChEBI" id="CHEBI:57856"/>
        <dbReference type="ChEBI" id="CHEBI:59789"/>
        <dbReference type="ChEBI" id="CHEBI:65315"/>
        <dbReference type="ChEBI" id="CHEBI:74478"/>
        <dbReference type="EC" id="2.1.1.211"/>
    </reaction>
</comment>
<evidence type="ECO:0000313" key="14">
    <source>
        <dbReference type="EMBL" id="KAK7694853.1"/>
    </source>
</evidence>
<evidence type="ECO:0000256" key="3">
    <source>
        <dbReference type="ARBA" id="ARBA00009056"/>
    </source>
</evidence>
<evidence type="ECO:0000313" key="15">
    <source>
        <dbReference type="Proteomes" id="UP001385951"/>
    </source>
</evidence>
<keyword evidence="10 12" id="KW-0819">tRNA processing</keyword>
<organism evidence="14 15">
    <name type="scientific">Cerrena zonata</name>
    <dbReference type="NCBI Taxonomy" id="2478898"/>
    <lineage>
        <taxon>Eukaryota</taxon>
        <taxon>Fungi</taxon>
        <taxon>Dikarya</taxon>
        <taxon>Basidiomycota</taxon>
        <taxon>Agaricomycotina</taxon>
        <taxon>Agaricomycetes</taxon>
        <taxon>Polyporales</taxon>
        <taxon>Cerrenaceae</taxon>
        <taxon>Cerrena</taxon>
    </lineage>
</organism>
<dbReference type="Proteomes" id="UP001385951">
    <property type="component" value="Unassembled WGS sequence"/>
</dbReference>
<evidence type="ECO:0000256" key="9">
    <source>
        <dbReference type="ARBA" id="ARBA00022691"/>
    </source>
</evidence>
<sequence>MAKQVPRARFTPVPWREDDNSAPHPLRSELASNYESTWTRLWYPLRCITTLNVNSTSTPTDDTLPDWVPLVRCTPDFPPELFEPAVSQLIHHPEYNSTLILRADIIAESDSEFPPSTPKIRGLYPIHNVHRRLLPRRPGRDTALEQHCTLYSATKPSQETPKPVPSVLVLTPIAKADTELPYYHPRVTHLAFRYIPKDLDSEDSEPTLQMEAIPLDDTPTDIDSRLYRTCLSLLETLNRYGWGAKTNYKKRVEHDCIISREVYQDFYLVMRERHKHLVDTWQEKTDPIKHVFEDIGIATYLMLLWKDMYATPTVSDTQPSIEHDHLKDFIQALVAIIRAVWMWLLCILSRKSLLAADLDDEPWKKWPRPPAGFLDIGCGNGLLAHILVAEGYTGFGVDVRARISWSHYPPTTQAQLRAEPLDPTELQGDTSSHPFFKPGVFIIGNHADELTPWVPVLATLCGASGFINIPCCPWTFDEKYERSSIPNFPTDTPIADFAEDLKLGGDGSNTSAYSMYRIWLGTLTHHCGWKIESESLRIPSTRNWALVGREYIKKGEDEKEIGKSNVQEIVDDVRERGIFKTRRPEGKAGDH</sequence>
<evidence type="ECO:0000256" key="10">
    <source>
        <dbReference type="ARBA" id="ARBA00022694"/>
    </source>
</evidence>
<dbReference type="GO" id="GO:0005737">
    <property type="term" value="C:cytoplasm"/>
    <property type="evidence" value="ECO:0007669"/>
    <property type="project" value="UniProtKB-SubCell"/>
</dbReference>
<protein>
    <recommendedName>
        <fullName evidence="5 12">tRNA (uracil-O(2)-)-methyltransferase</fullName>
        <ecNumber evidence="4 12">2.1.1.211</ecNumber>
    </recommendedName>
</protein>
<feature type="region of interest" description="Disordered" evidence="13">
    <location>
        <begin position="1"/>
        <end position="24"/>
    </location>
</feature>
<keyword evidence="7 12" id="KW-0489">Methyltransferase</keyword>
<evidence type="ECO:0000256" key="11">
    <source>
        <dbReference type="ARBA" id="ARBA00047957"/>
    </source>
</evidence>
<comment type="function">
    <text evidence="12">Adenosyl-L-methionine (AdoMet)-dependent tRNA (uracil-O(2)-)-methyltransferase.</text>
</comment>
<dbReference type="EC" id="2.1.1.211" evidence="4 12"/>
<keyword evidence="9 12" id="KW-0949">S-adenosyl-L-methionine</keyword>
<keyword evidence="6 12" id="KW-0963">Cytoplasm</keyword>
<keyword evidence="8 12" id="KW-0808">Transferase</keyword>
<dbReference type="InterPro" id="IPR011671">
    <property type="entry name" value="tRNA_uracil_MeTrfase"/>
</dbReference>
<comment type="caution">
    <text evidence="14">The sequence shown here is derived from an EMBL/GenBank/DDBJ whole genome shotgun (WGS) entry which is preliminary data.</text>
</comment>
<accession>A0AAW0GNC4</accession>
<comment type="function">
    <text evidence="1">Probable adenosyl-L-methionine (AdoMet)-dependent tRNA (uracil-O(2)-)-methyltransferase.</text>
</comment>
<evidence type="ECO:0000256" key="13">
    <source>
        <dbReference type="SAM" id="MobiDB-lite"/>
    </source>
</evidence>
<dbReference type="SUPFAM" id="SSF53335">
    <property type="entry name" value="S-adenosyl-L-methionine-dependent methyltransferases"/>
    <property type="match status" value="1"/>
</dbReference>
<reference evidence="14 15" key="1">
    <citation type="submission" date="2022-09" db="EMBL/GenBank/DDBJ databases">
        <authorList>
            <person name="Palmer J.M."/>
        </authorList>
    </citation>
    <scope>NUCLEOTIDE SEQUENCE [LARGE SCALE GENOMIC DNA]</scope>
    <source>
        <strain evidence="14 15">DSM 7382</strain>
    </source>
</reference>
<name>A0AAW0GNC4_9APHY</name>
<proteinExistence type="inferred from homology"/>
<dbReference type="PANTHER" id="PTHR21210:SF0">
    <property type="entry name" value="TRNA (URACIL-O(2)-)-METHYLTRANSFERASE-RELATED"/>
    <property type="match status" value="1"/>
</dbReference>
<evidence type="ECO:0000256" key="6">
    <source>
        <dbReference type="ARBA" id="ARBA00022490"/>
    </source>
</evidence>
<dbReference type="AlphaFoldDB" id="A0AAW0GNC4"/>
<dbReference type="Pfam" id="PF07757">
    <property type="entry name" value="AdoMet_MTase"/>
    <property type="match status" value="2"/>
</dbReference>
<dbReference type="PANTHER" id="PTHR21210">
    <property type="entry name" value="TRNA (URACIL-O(2)-)-METHYLTRANSFERASE-RELATED"/>
    <property type="match status" value="1"/>
</dbReference>
<dbReference type="GO" id="GO:0141101">
    <property type="term" value="F:tRNA(Ser) (uridine(44)-2'-O-)-methyltransferase activity"/>
    <property type="evidence" value="ECO:0007669"/>
    <property type="project" value="UniProtKB-EC"/>
</dbReference>
<evidence type="ECO:0000256" key="7">
    <source>
        <dbReference type="ARBA" id="ARBA00022603"/>
    </source>
</evidence>
<keyword evidence="15" id="KW-1185">Reference proteome</keyword>
<evidence type="ECO:0000256" key="4">
    <source>
        <dbReference type="ARBA" id="ARBA00012795"/>
    </source>
</evidence>
<dbReference type="InterPro" id="IPR029063">
    <property type="entry name" value="SAM-dependent_MTases_sf"/>
</dbReference>
<evidence type="ECO:0000256" key="2">
    <source>
        <dbReference type="ARBA" id="ARBA00004496"/>
    </source>
</evidence>